<keyword evidence="1" id="KW-0472">Membrane</keyword>
<evidence type="ECO:0000313" key="2">
    <source>
        <dbReference type="EMBL" id="EJW05029.1"/>
    </source>
</evidence>
<comment type="caution">
    <text evidence="2">The sequence shown here is derived from an EMBL/GenBank/DDBJ whole genome shotgun (WGS) entry which is preliminary data.</text>
</comment>
<sequence length="513" mass="60090">MIWILKILKVILKNPILIALISATILGYMGIFVTKLVFQLNAHMNSMNLMNNGAEMHYYPLDVRHKLIAIKHTTNGSEKSYTEKPIIEDKNRHFKILDKYFSNLKLADKDQNVNYAYEEFNKSKNGLNDDFEALQIIKNLIDKKNDLILIKYRIKDLFEMLGKIRDTDEEFKYKGEFHKQIFHSAMAQVFIKSGIKGHNELDFVEENKYFTFFFDHYIRFSKLLVEKEDRHPKKFESKIFCKEDEAKMSSENQSISLTRDGLEENRIFIKKFCQVFELFWAKVFKHFEENESKLTKFNIEQNIFFKLNKDTSIINNSGMLRFRPTATYKIPFGIYRYKVFLFFGAFTDKNSLWLSSYQNELSKYLRANAKNIVSQKNVVVGVKDSNKKNISKFGEKLCNLISIHFRNILSNKPATSTTFDANKLKQSEKINIDTEKLSNYSMEQKNHGNIDDSESLLDIHDIEDVIVVGVQNYGGLNFCVNDRCPNCTANTNVYVGYDNDNEIKIFKELQKQN</sequence>
<proteinExistence type="predicted"/>
<evidence type="ECO:0000256" key="1">
    <source>
        <dbReference type="SAM" id="Phobius"/>
    </source>
</evidence>
<keyword evidence="3" id="KW-1185">Reference proteome</keyword>
<feature type="transmembrane region" description="Helical" evidence="1">
    <location>
        <begin position="16"/>
        <end position="38"/>
    </location>
</feature>
<dbReference type="AlphaFoldDB" id="J9DC09"/>
<reference evidence="3" key="2">
    <citation type="submission" date="2015-07" db="EMBL/GenBank/DDBJ databases">
        <title>Contrasting host-pathogen interactions and genome evolution in two generalist and specialist microsporidian pathogens of mosquitoes.</title>
        <authorList>
            <consortium name="The Broad Institute Genomics Platform"/>
            <consortium name="The Broad Institute Genome Sequencing Center for Infectious Disease"/>
            <person name="Cuomo C.A."/>
            <person name="Sanscrainte N.D."/>
            <person name="Goldberg J.M."/>
            <person name="Heiman D."/>
            <person name="Young S."/>
            <person name="Zeng Q."/>
            <person name="Becnel J.J."/>
            <person name="Birren B.W."/>
        </authorList>
    </citation>
    <scope>NUCLEOTIDE SEQUENCE [LARGE SCALE GENOMIC DNA]</scope>
    <source>
        <strain evidence="3">USNM 41457</strain>
    </source>
</reference>
<protein>
    <submittedName>
        <fullName evidence="2">Uncharacterized protein</fullName>
    </submittedName>
</protein>
<gene>
    <name evidence="2" type="ORF">EDEG_00882</name>
</gene>
<name>J9DC09_EDHAE</name>
<accession>J9DC09</accession>
<dbReference type="EMBL" id="AFBI03000011">
    <property type="protein sequence ID" value="EJW05029.1"/>
    <property type="molecule type" value="Genomic_DNA"/>
</dbReference>
<keyword evidence="1" id="KW-1133">Transmembrane helix</keyword>
<keyword evidence="1" id="KW-0812">Transmembrane</keyword>
<dbReference type="InParanoid" id="J9DC09"/>
<reference evidence="2 3" key="1">
    <citation type="submission" date="2011-08" db="EMBL/GenBank/DDBJ databases">
        <authorList>
            <person name="Liu Z.J."/>
            <person name="Shi F.L."/>
            <person name="Lu J.Q."/>
            <person name="Li M."/>
            <person name="Wang Z.L."/>
        </authorList>
    </citation>
    <scope>NUCLEOTIDE SEQUENCE [LARGE SCALE GENOMIC DNA]</scope>
    <source>
        <strain evidence="2 3">USNM 41457</strain>
    </source>
</reference>
<dbReference type="VEuPathDB" id="MicrosporidiaDB:EDEG_00882"/>
<dbReference type="HOGENOM" id="CLU_531017_0_0_1"/>
<evidence type="ECO:0000313" key="3">
    <source>
        <dbReference type="Proteomes" id="UP000003163"/>
    </source>
</evidence>
<dbReference type="Proteomes" id="UP000003163">
    <property type="component" value="Unassembled WGS sequence"/>
</dbReference>
<organism evidence="2 3">
    <name type="scientific">Edhazardia aedis (strain USNM 41457)</name>
    <name type="common">Microsporidian parasite</name>
    <dbReference type="NCBI Taxonomy" id="1003232"/>
    <lineage>
        <taxon>Eukaryota</taxon>
        <taxon>Fungi</taxon>
        <taxon>Fungi incertae sedis</taxon>
        <taxon>Microsporidia</taxon>
        <taxon>Edhazardia</taxon>
    </lineage>
</organism>